<dbReference type="Proteomes" id="UP000184267">
    <property type="component" value="Unassembled WGS sequence"/>
</dbReference>
<dbReference type="InterPro" id="IPR026680">
    <property type="entry name" value="CCDC137"/>
</dbReference>
<dbReference type="AlphaFoldDB" id="A0A1M2W136"/>
<gene>
    <name evidence="2" type="ORF">TRAPUB_9971</name>
</gene>
<dbReference type="GO" id="GO:0005634">
    <property type="term" value="C:nucleus"/>
    <property type="evidence" value="ECO:0007669"/>
    <property type="project" value="TreeGrafter"/>
</dbReference>
<feature type="compositionally biased region" description="Low complexity" evidence="1">
    <location>
        <begin position="142"/>
        <end position="157"/>
    </location>
</feature>
<protein>
    <submittedName>
        <fullName evidence="2">Uncharacterized protein</fullName>
    </submittedName>
</protein>
<feature type="compositionally biased region" description="Basic and acidic residues" evidence="1">
    <location>
        <begin position="124"/>
        <end position="141"/>
    </location>
</feature>
<accession>A0A1M2W136</accession>
<organism evidence="2 3">
    <name type="scientific">Trametes pubescens</name>
    <name type="common">White-rot fungus</name>
    <dbReference type="NCBI Taxonomy" id="154538"/>
    <lineage>
        <taxon>Eukaryota</taxon>
        <taxon>Fungi</taxon>
        <taxon>Dikarya</taxon>
        <taxon>Basidiomycota</taxon>
        <taxon>Agaricomycotina</taxon>
        <taxon>Agaricomycetes</taxon>
        <taxon>Polyporales</taxon>
        <taxon>Polyporaceae</taxon>
        <taxon>Trametes</taxon>
    </lineage>
</organism>
<feature type="compositionally biased region" description="Basic and acidic residues" evidence="1">
    <location>
        <begin position="9"/>
        <end position="18"/>
    </location>
</feature>
<sequence>MPHKRAKRSVREKNRAESGADLVPGVRKSIENEEIPKGAARVLNAAKIQQDFAEKKRKQRDEADGAGPSRKKQKGSAGGQNEGANALRIQPGESIGHFNRRVEDSLRHTVKEAMQSSSAKMRRTQKEEQEELAQKKAERKAAVASSKAAKSTKASGGSDDDGDDEPPSKLKVKSKPEDKSDRAVPLRRPETKHDGKAKEFERVSSSAPKRLNDIVQAPPQIKQLPRKAKKLAAAGGSPKSGISLKDGVLSMAQKAMMEEERDRVIRLYREMKRRKGST</sequence>
<evidence type="ECO:0000313" key="2">
    <source>
        <dbReference type="EMBL" id="OJT13506.1"/>
    </source>
</evidence>
<dbReference type="PANTHER" id="PTHR21838">
    <property type="entry name" value="COILED-COIL DOMAIN-CONTAINING PROTEIN 137"/>
    <property type="match status" value="1"/>
</dbReference>
<keyword evidence="3" id="KW-1185">Reference proteome</keyword>
<feature type="compositionally biased region" description="Basic and acidic residues" evidence="1">
    <location>
        <begin position="174"/>
        <end position="202"/>
    </location>
</feature>
<reference evidence="2 3" key="1">
    <citation type="submission" date="2016-10" db="EMBL/GenBank/DDBJ databases">
        <title>Genome sequence of the basidiomycete white-rot fungus Trametes pubescens.</title>
        <authorList>
            <person name="Makela M.R."/>
            <person name="Granchi Z."/>
            <person name="Peng M."/>
            <person name="De Vries R.P."/>
            <person name="Grigoriev I."/>
            <person name="Riley R."/>
            <person name="Hilden K."/>
        </authorList>
    </citation>
    <scope>NUCLEOTIDE SEQUENCE [LARGE SCALE GENOMIC DNA]</scope>
    <source>
        <strain evidence="2 3">FBCC735</strain>
    </source>
</reference>
<dbReference type="EMBL" id="MNAD01000403">
    <property type="protein sequence ID" value="OJT13506.1"/>
    <property type="molecule type" value="Genomic_DNA"/>
</dbReference>
<proteinExistence type="predicted"/>
<feature type="region of interest" description="Disordered" evidence="1">
    <location>
        <begin position="1"/>
        <end position="225"/>
    </location>
</feature>
<name>A0A1M2W136_TRAPU</name>
<evidence type="ECO:0000313" key="3">
    <source>
        <dbReference type="Proteomes" id="UP000184267"/>
    </source>
</evidence>
<dbReference type="STRING" id="154538.A0A1M2W136"/>
<dbReference type="OMA" id="IGHFNRR"/>
<evidence type="ECO:0000256" key="1">
    <source>
        <dbReference type="SAM" id="MobiDB-lite"/>
    </source>
</evidence>
<dbReference type="OrthoDB" id="5876637at2759"/>
<dbReference type="PANTHER" id="PTHR21838:SF2">
    <property type="entry name" value="COILED-COIL DOMAIN-CONTAINING PROTEIN 137"/>
    <property type="match status" value="1"/>
</dbReference>
<comment type="caution">
    <text evidence="2">The sequence shown here is derived from an EMBL/GenBank/DDBJ whole genome shotgun (WGS) entry which is preliminary data.</text>
</comment>
<feature type="compositionally biased region" description="Basic and acidic residues" evidence="1">
    <location>
        <begin position="100"/>
        <end position="111"/>
    </location>
</feature>